<organism evidence="1 2">
    <name type="scientific">Boletus edulis BED1</name>
    <dbReference type="NCBI Taxonomy" id="1328754"/>
    <lineage>
        <taxon>Eukaryota</taxon>
        <taxon>Fungi</taxon>
        <taxon>Dikarya</taxon>
        <taxon>Basidiomycota</taxon>
        <taxon>Agaricomycotina</taxon>
        <taxon>Agaricomycetes</taxon>
        <taxon>Agaricomycetidae</taxon>
        <taxon>Boletales</taxon>
        <taxon>Boletineae</taxon>
        <taxon>Boletaceae</taxon>
        <taxon>Boletoideae</taxon>
        <taxon>Boletus</taxon>
    </lineage>
</organism>
<dbReference type="AlphaFoldDB" id="A0AAD4BLE3"/>
<proteinExistence type="predicted"/>
<dbReference type="EMBL" id="WHUW01000029">
    <property type="protein sequence ID" value="KAF8434293.1"/>
    <property type="molecule type" value="Genomic_DNA"/>
</dbReference>
<protein>
    <submittedName>
        <fullName evidence="1">Uncharacterized protein</fullName>
    </submittedName>
</protein>
<dbReference type="Proteomes" id="UP001194468">
    <property type="component" value="Unassembled WGS sequence"/>
</dbReference>
<evidence type="ECO:0000313" key="1">
    <source>
        <dbReference type="EMBL" id="KAF8434293.1"/>
    </source>
</evidence>
<sequence length="160" mass="17757">MGLGPFILFSYSLSHSYILNLAGASDRLILLEHFAPTLVGGLHSGPAPSCPRNPLVISRTRPISHRVLCLLCYLSADSDCTTLQLVKTTIKKIEGLTYPAGTTCRITRTFRHPERRRLPFQIPSDHLVTGRFLDPMFWFQVGIIYFPPYIGNCAAVGVVV</sequence>
<evidence type="ECO:0000313" key="2">
    <source>
        <dbReference type="Proteomes" id="UP001194468"/>
    </source>
</evidence>
<reference evidence="1" key="2">
    <citation type="journal article" date="2020" name="Nat. Commun.">
        <title>Large-scale genome sequencing of mycorrhizal fungi provides insights into the early evolution of symbiotic traits.</title>
        <authorList>
            <person name="Miyauchi S."/>
            <person name="Kiss E."/>
            <person name="Kuo A."/>
            <person name="Drula E."/>
            <person name="Kohler A."/>
            <person name="Sanchez-Garcia M."/>
            <person name="Morin E."/>
            <person name="Andreopoulos B."/>
            <person name="Barry K.W."/>
            <person name="Bonito G."/>
            <person name="Buee M."/>
            <person name="Carver A."/>
            <person name="Chen C."/>
            <person name="Cichocki N."/>
            <person name="Clum A."/>
            <person name="Culley D."/>
            <person name="Crous P.W."/>
            <person name="Fauchery L."/>
            <person name="Girlanda M."/>
            <person name="Hayes R.D."/>
            <person name="Keri Z."/>
            <person name="LaButti K."/>
            <person name="Lipzen A."/>
            <person name="Lombard V."/>
            <person name="Magnuson J."/>
            <person name="Maillard F."/>
            <person name="Murat C."/>
            <person name="Nolan M."/>
            <person name="Ohm R.A."/>
            <person name="Pangilinan J."/>
            <person name="Pereira M.F."/>
            <person name="Perotto S."/>
            <person name="Peter M."/>
            <person name="Pfister S."/>
            <person name="Riley R."/>
            <person name="Sitrit Y."/>
            <person name="Stielow J.B."/>
            <person name="Szollosi G."/>
            <person name="Zifcakova L."/>
            <person name="Stursova M."/>
            <person name="Spatafora J.W."/>
            <person name="Tedersoo L."/>
            <person name="Vaario L.M."/>
            <person name="Yamada A."/>
            <person name="Yan M."/>
            <person name="Wang P."/>
            <person name="Xu J."/>
            <person name="Bruns T."/>
            <person name="Baldrian P."/>
            <person name="Vilgalys R."/>
            <person name="Dunand C."/>
            <person name="Henrissat B."/>
            <person name="Grigoriev I.V."/>
            <person name="Hibbett D."/>
            <person name="Nagy L.G."/>
            <person name="Martin F.M."/>
        </authorList>
    </citation>
    <scope>NUCLEOTIDE SEQUENCE</scope>
    <source>
        <strain evidence="1">BED1</strain>
    </source>
</reference>
<gene>
    <name evidence="1" type="ORF">L210DRAFT_2597784</name>
</gene>
<accession>A0AAD4BLE3</accession>
<name>A0AAD4BLE3_BOLED</name>
<reference evidence="1" key="1">
    <citation type="submission" date="2019-10" db="EMBL/GenBank/DDBJ databases">
        <authorList>
            <consortium name="DOE Joint Genome Institute"/>
            <person name="Kuo A."/>
            <person name="Miyauchi S."/>
            <person name="Kiss E."/>
            <person name="Drula E."/>
            <person name="Kohler A."/>
            <person name="Sanchez-Garcia M."/>
            <person name="Andreopoulos B."/>
            <person name="Barry K.W."/>
            <person name="Bonito G."/>
            <person name="Buee M."/>
            <person name="Carver A."/>
            <person name="Chen C."/>
            <person name="Cichocki N."/>
            <person name="Clum A."/>
            <person name="Culley D."/>
            <person name="Crous P.W."/>
            <person name="Fauchery L."/>
            <person name="Girlanda M."/>
            <person name="Hayes R."/>
            <person name="Keri Z."/>
            <person name="LaButti K."/>
            <person name="Lipzen A."/>
            <person name="Lombard V."/>
            <person name="Magnuson J."/>
            <person name="Maillard F."/>
            <person name="Morin E."/>
            <person name="Murat C."/>
            <person name="Nolan M."/>
            <person name="Ohm R."/>
            <person name="Pangilinan J."/>
            <person name="Pereira M."/>
            <person name="Perotto S."/>
            <person name="Peter M."/>
            <person name="Riley R."/>
            <person name="Sitrit Y."/>
            <person name="Stielow B."/>
            <person name="Szollosi G."/>
            <person name="Zifcakova L."/>
            <person name="Stursova M."/>
            <person name="Spatafora J.W."/>
            <person name="Tedersoo L."/>
            <person name="Vaario L.-M."/>
            <person name="Yamada A."/>
            <person name="Yan M."/>
            <person name="Wang P."/>
            <person name="Xu J."/>
            <person name="Bruns T."/>
            <person name="Baldrian P."/>
            <person name="Vilgalys R."/>
            <person name="Henrissat B."/>
            <person name="Grigoriev I.V."/>
            <person name="Hibbett D."/>
            <person name="Nagy L.G."/>
            <person name="Martin F.M."/>
        </authorList>
    </citation>
    <scope>NUCLEOTIDE SEQUENCE</scope>
    <source>
        <strain evidence="1">BED1</strain>
    </source>
</reference>
<keyword evidence="2" id="KW-1185">Reference proteome</keyword>
<comment type="caution">
    <text evidence="1">The sequence shown here is derived from an EMBL/GenBank/DDBJ whole genome shotgun (WGS) entry which is preliminary data.</text>
</comment>